<dbReference type="EMBL" id="JAWJEJ010000001">
    <property type="protein sequence ID" value="MDV3455854.1"/>
    <property type="molecule type" value="Genomic_DNA"/>
</dbReference>
<keyword evidence="6" id="KW-1185">Reference proteome</keyword>
<accession>A0ABU3Y3A4</accession>
<dbReference type="InterPro" id="IPR001962">
    <property type="entry name" value="Asn_synthase"/>
</dbReference>
<proteinExistence type="predicted"/>
<evidence type="ECO:0000259" key="4">
    <source>
        <dbReference type="Pfam" id="PF00733"/>
    </source>
</evidence>
<dbReference type="InterPro" id="IPR014729">
    <property type="entry name" value="Rossmann-like_a/b/a_fold"/>
</dbReference>
<dbReference type="RefSeq" id="WP_317225061.1">
    <property type="nucleotide sequence ID" value="NZ_JAWJEJ010000001.1"/>
</dbReference>
<dbReference type="EC" id="6.3.5.4" evidence="2"/>
<dbReference type="SUPFAM" id="SSF52402">
    <property type="entry name" value="Adenine nucleotide alpha hydrolases-like"/>
    <property type="match status" value="1"/>
</dbReference>
<comment type="pathway">
    <text evidence="1">Amino-acid biosynthesis; L-asparagine biosynthesis; L-asparagine from L-aspartate (L-Gln route): step 1/1.</text>
</comment>
<evidence type="ECO:0000256" key="3">
    <source>
        <dbReference type="ARBA" id="ARBA00048741"/>
    </source>
</evidence>
<evidence type="ECO:0000313" key="6">
    <source>
        <dbReference type="Proteomes" id="UP001273531"/>
    </source>
</evidence>
<dbReference type="PANTHER" id="PTHR43284">
    <property type="entry name" value="ASPARAGINE SYNTHETASE (GLUTAMINE-HYDROLYZING)"/>
    <property type="match status" value="1"/>
</dbReference>
<comment type="caution">
    <text evidence="5">The sequence shown here is derived from an EMBL/GenBank/DDBJ whole genome shotgun (WGS) entry which is preliminary data.</text>
</comment>
<comment type="catalytic activity">
    <reaction evidence="3">
        <text>L-aspartate + L-glutamine + ATP + H2O = L-asparagine + L-glutamate + AMP + diphosphate + H(+)</text>
        <dbReference type="Rhea" id="RHEA:12228"/>
        <dbReference type="ChEBI" id="CHEBI:15377"/>
        <dbReference type="ChEBI" id="CHEBI:15378"/>
        <dbReference type="ChEBI" id="CHEBI:29985"/>
        <dbReference type="ChEBI" id="CHEBI:29991"/>
        <dbReference type="ChEBI" id="CHEBI:30616"/>
        <dbReference type="ChEBI" id="CHEBI:33019"/>
        <dbReference type="ChEBI" id="CHEBI:58048"/>
        <dbReference type="ChEBI" id="CHEBI:58359"/>
        <dbReference type="ChEBI" id="CHEBI:456215"/>
        <dbReference type="EC" id="6.3.5.4"/>
    </reaction>
</comment>
<reference evidence="5 6" key="1">
    <citation type="submission" date="2023-10" db="EMBL/GenBank/DDBJ databases">
        <title>Sphingomonas sp. HF-S4 16S ribosomal RNA gene Genome sequencing and assembly.</title>
        <authorList>
            <person name="Lee H."/>
        </authorList>
    </citation>
    <scope>NUCLEOTIDE SEQUENCE [LARGE SCALE GENOMIC DNA]</scope>
    <source>
        <strain evidence="5 6">HF-S4</strain>
    </source>
</reference>
<feature type="domain" description="Asparagine synthetase" evidence="4">
    <location>
        <begin position="176"/>
        <end position="540"/>
    </location>
</feature>
<gene>
    <name evidence="5" type="ORF">RZN05_02575</name>
</gene>
<evidence type="ECO:0000313" key="5">
    <source>
        <dbReference type="EMBL" id="MDV3455854.1"/>
    </source>
</evidence>
<dbReference type="Gene3D" id="3.40.50.620">
    <property type="entry name" value="HUPs"/>
    <property type="match status" value="1"/>
</dbReference>
<name>A0ABU3Y3A4_9SPHN</name>
<organism evidence="5 6">
    <name type="scientific">Sphingomonas agrestis</name>
    <dbReference type="NCBI Taxonomy" id="3080540"/>
    <lineage>
        <taxon>Bacteria</taxon>
        <taxon>Pseudomonadati</taxon>
        <taxon>Pseudomonadota</taxon>
        <taxon>Alphaproteobacteria</taxon>
        <taxon>Sphingomonadales</taxon>
        <taxon>Sphingomonadaceae</taxon>
        <taxon>Sphingomonas</taxon>
    </lineage>
</organism>
<dbReference type="InterPro" id="IPR051786">
    <property type="entry name" value="ASN_synthetase/amidase"/>
</dbReference>
<dbReference type="Proteomes" id="UP001273531">
    <property type="component" value="Unassembled WGS sequence"/>
</dbReference>
<protein>
    <recommendedName>
        <fullName evidence="2">asparagine synthase (glutamine-hydrolyzing)</fullName>
        <ecNumber evidence="2">6.3.5.4</ecNumber>
    </recommendedName>
</protein>
<dbReference type="Pfam" id="PF00733">
    <property type="entry name" value="Asn_synthase"/>
    <property type="match status" value="1"/>
</dbReference>
<sequence length="546" mass="59005">MTDPRWAVAMDRDETLAFIGVVFDREGLSDAGARDITLGPIAALSDGALVRCVWGNYVAIRRLPGRPGLSVVRDPGGGLAVVVAEAGDSALAAPCLPRWLRDAAGIAPPIDTDALAAALANPLLLTHRSMLHGIHVLPAGHAVDLVGAKPGRSRALWPPGEILHREAEDPQGPETLRAAVTGCVRALASRHKRLTVELSGGLDSAIVLGALASEGRTADLSCVNFAVAHAGGDERSEARAVADRWQARLVEVTAAAETLRFQDVLCGEQPVEPVLYGLDVTLERASIGVARAFDASAIFTGQGGDAVFFNLPTAPVAVDYARAVGWRALWSRVAYHEAQRSYRSLWHVQGRILRDRFGGTRRTRYAMPGSQLGRTAVAAGEHDLRHPWLHGDEGMPPARRMQFEAIANCQHFYGPTWRSSAAALVHPLLAQPVVEACLAIPAWRLTHGSGNRALARELFGDWLPEVVRNRRNKGEATNYYRRAIVENLPWLRDFLLGGVLVAHGLLDGPGIDAALRDTSLIWTDQSRMIAVYASFEAWARYWGLSS</sequence>
<dbReference type="PANTHER" id="PTHR43284:SF1">
    <property type="entry name" value="ASPARAGINE SYNTHETASE"/>
    <property type="match status" value="1"/>
</dbReference>
<evidence type="ECO:0000256" key="1">
    <source>
        <dbReference type="ARBA" id="ARBA00005187"/>
    </source>
</evidence>
<evidence type="ECO:0000256" key="2">
    <source>
        <dbReference type="ARBA" id="ARBA00012737"/>
    </source>
</evidence>